<evidence type="ECO:0000313" key="3">
    <source>
        <dbReference type="Proteomes" id="UP000800096"/>
    </source>
</evidence>
<proteinExistence type="predicted"/>
<sequence>MLKFYLLLAIYIALPLTQAARLLITGVDGWDDSNIRLLFKLLDRTTDHELILCAPEQATQGGLRRFGPNNNIDVPDNELMSDDGSLWSDGDSLLSEVSLPDKPRPIFDDDIENDSLPKKLWDPIADRERFEQHSAHWKWGFDPSDFRLNYVPSGFTGMRIAIDRAVEYLTPVLYQHRDSDPPLPSPPELPRIYPDLLLVGPMIGDTLGHNRFDYTGTIIRSYAKDGHPIISFAGPTGSHFNPDRPNEHREWSKIYAQLAKHITETVIKSRKPYLPEGTYLNVNFPYIDFVNQRCSNVRDFKFILTSHFRGDSGVLSYMHCGQWGFPFETEVVDRDDGCYVAITLGRSPSDWFGSEKPGVFDRQDVIGRLKPILECLPKNQPLATEKSR</sequence>
<protein>
    <recommendedName>
        <fullName evidence="4">Survival protein SurE-like phosphatase/nucleotidase domain-containing protein</fullName>
    </recommendedName>
</protein>
<gene>
    <name evidence="2" type="ORF">BDU57DRAFT_577407</name>
</gene>
<dbReference type="GO" id="GO:0016787">
    <property type="term" value="F:hydrolase activity"/>
    <property type="evidence" value="ECO:0007669"/>
    <property type="project" value="InterPro"/>
</dbReference>
<feature type="signal peptide" evidence="1">
    <location>
        <begin position="1"/>
        <end position="19"/>
    </location>
</feature>
<dbReference type="Gene3D" id="3.40.1210.10">
    <property type="entry name" value="Survival protein SurE-like phosphatase/nucleotidase"/>
    <property type="match status" value="1"/>
</dbReference>
<accession>A0A6A5QIR1</accession>
<name>A0A6A5QIR1_AMPQU</name>
<evidence type="ECO:0008006" key="4">
    <source>
        <dbReference type="Google" id="ProtNLM"/>
    </source>
</evidence>
<keyword evidence="1" id="KW-0732">Signal</keyword>
<evidence type="ECO:0000313" key="2">
    <source>
        <dbReference type="EMBL" id="KAF1915621.1"/>
    </source>
</evidence>
<organism evidence="2 3">
    <name type="scientific">Ampelomyces quisqualis</name>
    <name type="common">Powdery mildew agent</name>
    <dbReference type="NCBI Taxonomy" id="50730"/>
    <lineage>
        <taxon>Eukaryota</taxon>
        <taxon>Fungi</taxon>
        <taxon>Dikarya</taxon>
        <taxon>Ascomycota</taxon>
        <taxon>Pezizomycotina</taxon>
        <taxon>Dothideomycetes</taxon>
        <taxon>Pleosporomycetidae</taxon>
        <taxon>Pleosporales</taxon>
        <taxon>Pleosporineae</taxon>
        <taxon>Phaeosphaeriaceae</taxon>
        <taxon>Ampelomyces</taxon>
    </lineage>
</organism>
<evidence type="ECO:0000256" key="1">
    <source>
        <dbReference type="SAM" id="SignalP"/>
    </source>
</evidence>
<dbReference type="InterPro" id="IPR036523">
    <property type="entry name" value="SurE-like_sf"/>
</dbReference>
<dbReference type="AlphaFoldDB" id="A0A6A5QIR1"/>
<dbReference type="SUPFAM" id="SSF64167">
    <property type="entry name" value="SurE-like"/>
    <property type="match status" value="1"/>
</dbReference>
<reference evidence="2" key="1">
    <citation type="journal article" date="2020" name="Stud. Mycol.">
        <title>101 Dothideomycetes genomes: a test case for predicting lifestyles and emergence of pathogens.</title>
        <authorList>
            <person name="Haridas S."/>
            <person name="Albert R."/>
            <person name="Binder M."/>
            <person name="Bloem J."/>
            <person name="Labutti K."/>
            <person name="Salamov A."/>
            <person name="Andreopoulos B."/>
            <person name="Baker S."/>
            <person name="Barry K."/>
            <person name="Bills G."/>
            <person name="Bluhm B."/>
            <person name="Cannon C."/>
            <person name="Castanera R."/>
            <person name="Culley D."/>
            <person name="Daum C."/>
            <person name="Ezra D."/>
            <person name="Gonzalez J."/>
            <person name="Henrissat B."/>
            <person name="Kuo A."/>
            <person name="Liang C."/>
            <person name="Lipzen A."/>
            <person name="Lutzoni F."/>
            <person name="Magnuson J."/>
            <person name="Mondo S."/>
            <person name="Nolan M."/>
            <person name="Ohm R."/>
            <person name="Pangilinan J."/>
            <person name="Park H.-J."/>
            <person name="Ramirez L."/>
            <person name="Alfaro M."/>
            <person name="Sun H."/>
            <person name="Tritt A."/>
            <person name="Yoshinaga Y."/>
            <person name="Zwiers L.-H."/>
            <person name="Turgeon B."/>
            <person name="Goodwin S."/>
            <person name="Spatafora J."/>
            <person name="Crous P."/>
            <person name="Grigoriev I."/>
        </authorList>
    </citation>
    <scope>NUCLEOTIDE SEQUENCE</scope>
    <source>
        <strain evidence="2">HMLAC05119</strain>
    </source>
</reference>
<feature type="chain" id="PRO_5025639391" description="Survival protein SurE-like phosphatase/nucleotidase domain-containing protein" evidence="1">
    <location>
        <begin position="20"/>
        <end position="388"/>
    </location>
</feature>
<keyword evidence="3" id="KW-1185">Reference proteome</keyword>
<dbReference type="Proteomes" id="UP000800096">
    <property type="component" value="Unassembled WGS sequence"/>
</dbReference>
<dbReference type="EMBL" id="ML979136">
    <property type="protein sequence ID" value="KAF1915621.1"/>
    <property type="molecule type" value="Genomic_DNA"/>
</dbReference>
<dbReference type="OrthoDB" id="4018688at2759"/>